<evidence type="ECO:0000256" key="2">
    <source>
        <dbReference type="ARBA" id="ARBA00022801"/>
    </source>
</evidence>
<dbReference type="STRING" id="75743.A0A401PPN4"/>
<feature type="binding site" evidence="4">
    <location>
        <position position="45"/>
    </location>
    <ligand>
        <name>Zn(2+)</name>
        <dbReference type="ChEBI" id="CHEBI:29105"/>
        <label>2</label>
    </ligand>
</feature>
<dbReference type="InterPro" id="IPR023088">
    <property type="entry name" value="PDEase"/>
</dbReference>
<feature type="binding site" evidence="4">
    <location>
        <position position="44"/>
    </location>
    <ligand>
        <name>Zn(2+)</name>
        <dbReference type="ChEBI" id="CHEBI:29105"/>
        <label>1</label>
    </ligand>
</feature>
<dbReference type="Gene3D" id="1.10.1300.10">
    <property type="entry name" value="3'5'-cyclic nucleotide phosphodiesterase, catalytic domain"/>
    <property type="match status" value="1"/>
</dbReference>
<keyword evidence="7" id="KW-1185">Reference proteome</keyword>
<dbReference type="GO" id="GO:0004114">
    <property type="term" value="F:3',5'-cyclic-nucleotide phosphodiesterase activity"/>
    <property type="evidence" value="ECO:0007669"/>
    <property type="project" value="InterPro"/>
</dbReference>
<evidence type="ECO:0000259" key="5">
    <source>
        <dbReference type="PROSITE" id="PS51845"/>
    </source>
</evidence>
<dbReference type="SUPFAM" id="SSF109604">
    <property type="entry name" value="HD-domain/PDEase-like"/>
    <property type="match status" value="1"/>
</dbReference>
<accession>A0A401PPN4</accession>
<feature type="non-terminal residue" evidence="6">
    <location>
        <position position="1"/>
    </location>
</feature>
<dbReference type="PANTHER" id="PTHR11347">
    <property type="entry name" value="CYCLIC NUCLEOTIDE PHOSPHODIESTERASE"/>
    <property type="match status" value="1"/>
</dbReference>
<dbReference type="CDD" id="cd00077">
    <property type="entry name" value="HDc"/>
    <property type="match status" value="1"/>
</dbReference>
<feature type="binding site" evidence="4">
    <location>
        <position position="8"/>
    </location>
    <ligand>
        <name>Zn(2+)</name>
        <dbReference type="ChEBI" id="CHEBI:29105"/>
        <label>1</label>
    </ligand>
</feature>
<evidence type="ECO:0000256" key="1">
    <source>
        <dbReference type="ARBA" id="ARBA00022723"/>
    </source>
</evidence>
<evidence type="ECO:0000313" key="6">
    <source>
        <dbReference type="EMBL" id="GCB75065.1"/>
    </source>
</evidence>
<dbReference type="SMART" id="SM00471">
    <property type="entry name" value="HDc"/>
    <property type="match status" value="1"/>
</dbReference>
<dbReference type="InterPro" id="IPR023174">
    <property type="entry name" value="PDEase_CS"/>
</dbReference>
<dbReference type="OrthoDB" id="546632at2759"/>
<feature type="binding site" evidence="4">
    <location>
        <position position="45"/>
    </location>
    <ligand>
        <name>Zn(2+)</name>
        <dbReference type="ChEBI" id="CHEBI:29105"/>
        <label>1</label>
    </ligand>
</feature>
<feature type="active site" description="Proton donor" evidence="3">
    <location>
        <position position="4"/>
    </location>
</feature>
<dbReference type="AlphaFoldDB" id="A0A401PPN4"/>
<dbReference type="EMBL" id="BFAA01017535">
    <property type="protein sequence ID" value="GCB75065.1"/>
    <property type="molecule type" value="Genomic_DNA"/>
</dbReference>
<evidence type="ECO:0000313" key="7">
    <source>
        <dbReference type="Proteomes" id="UP000288216"/>
    </source>
</evidence>
<dbReference type="PROSITE" id="PS51845">
    <property type="entry name" value="PDEASE_I_2"/>
    <property type="match status" value="1"/>
</dbReference>
<dbReference type="Proteomes" id="UP000288216">
    <property type="component" value="Unassembled WGS sequence"/>
</dbReference>
<keyword evidence="1 4" id="KW-0479">Metal-binding</keyword>
<organism evidence="6 7">
    <name type="scientific">Scyliorhinus torazame</name>
    <name type="common">Cloudy catshark</name>
    <name type="synonym">Catulus torazame</name>
    <dbReference type="NCBI Taxonomy" id="75743"/>
    <lineage>
        <taxon>Eukaryota</taxon>
        <taxon>Metazoa</taxon>
        <taxon>Chordata</taxon>
        <taxon>Craniata</taxon>
        <taxon>Vertebrata</taxon>
        <taxon>Chondrichthyes</taxon>
        <taxon>Elasmobranchii</taxon>
        <taxon>Galeomorphii</taxon>
        <taxon>Galeoidea</taxon>
        <taxon>Carcharhiniformes</taxon>
        <taxon>Scyliorhinidae</taxon>
        <taxon>Scyliorhinus</taxon>
    </lineage>
</organism>
<dbReference type="Pfam" id="PF00233">
    <property type="entry name" value="PDEase_I"/>
    <property type="match status" value="2"/>
</dbReference>
<dbReference type="InterPro" id="IPR003607">
    <property type="entry name" value="HD/PDEase_dom"/>
</dbReference>
<comment type="caution">
    <text evidence="6">The sequence shown here is derived from an EMBL/GenBank/DDBJ whole genome shotgun (WGS) entry which is preliminary data.</text>
</comment>
<dbReference type="InterPro" id="IPR002073">
    <property type="entry name" value="PDEase_catalytic_dom"/>
</dbReference>
<dbReference type="PROSITE" id="PS00126">
    <property type="entry name" value="PDEASE_I_1"/>
    <property type="match status" value="1"/>
</dbReference>
<dbReference type="PRINTS" id="PR00387">
    <property type="entry name" value="PDIESTERASE1"/>
</dbReference>
<evidence type="ECO:0000256" key="4">
    <source>
        <dbReference type="PIRSR" id="PIRSR623088-3"/>
    </source>
</evidence>
<dbReference type="InterPro" id="IPR036971">
    <property type="entry name" value="PDEase_catalytic_dom_sf"/>
</dbReference>
<gene>
    <name evidence="6" type="ORF">scyTo_0020877</name>
</gene>
<evidence type="ECO:0000256" key="3">
    <source>
        <dbReference type="PIRSR" id="PIRSR623088-1"/>
    </source>
</evidence>
<reference evidence="6 7" key="1">
    <citation type="journal article" date="2018" name="Nat. Ecol. Evol.">
        <title>Shark genomes provide insights into elasmobranch evolution and the origin of vertebrates.</title>
        <authorList>
            <person name="Hara Y"/>
            <person name="Yamaguchi K"/>
            <person name="Onimaru K"/>
            <person name="Kadota M"/>
            <person name="Koyanagi M"/>
            <person name="Keeley SD"/>
            <person name="Tatsumi K"/>
            <person name="Tanaka K"/>
            <person name="Motone F"/>
            <person name="Kageyama Y"/>
            <person name="Nozu R"/>
            <person name="Adachi N"/>
            <person name="Nishimura O"/>
            <person name="Nakagawa R"/>
            <person name="Tanegashima C"/>
            <person name="Kiyatake I"/>
            <person name="Matsumoto R"/>
            <person name="Murakumo K"/>
            <person name="Nishida K"/>
            <person name="Terakita A"/>
            <person name="Kuratani S"/>
            <person name="Sato K"/>
            <person name="Hyodo S Kuraku.S."/>
        </authorList>
    </citation>
    <scope>NUCLEOTIDE SEQUENCE [LARGE SCALE GENOMIC DNA]</scope>
</reference>
<proteinExistence type="predicted"/>
<feature type="domain" description="PDEase" evidence="5">
    <location>
        <begin position="1"/>
        <end position="231"/>
    </location>
</feature>
<protein>
    <recommendedName>
        <fullName evidence="5">PDEase domain-containing protein</fullName>
    </recommendedName>
</protein>
<dbReference type="GO" id="GO:0007165">
    <property type="term" value="P:signal transduction"/>
    <property type="evidence" value="ECO:0007669"/>
    <property type="project" value="InterPro"/>
</dbReference>
<dbReference type="OMA" id="DAMNEVM"/>
<keyword evidence="2" id="KW-0378">Hydrolase</keyword>
<sequence length="231" mass="26712">NPFHNFRHCFCVTQMMHGMIHLCNLKDLLSMADIAVLMTAAVCHDLDHPGYNNTYQINAHTELAIRYNNISPLENHHCAVAFQILSNPESNIFGNTDTELFRQIREGMIELILATDMAIHGGIMQEFTQCVDNFDYENRDHLRSSEREKSEGLPVSTFMDRDIVTKPKIQIGFIQLILIPMFEAMVKLFTQLNEVMLQPLRESRDRYEELKQSEDAMNEVMTDFSPRTRVA</sequence>
<dbReference type="GO" id="GO:0046872">
    <property type="term" value="F:metal ion binding"/>
    <property type="evidence" value="ECO:0007669"/>
    <property type="project" value="UniProtKB-KW"/>
</dbReference>
<name>A0A401PPN4_SCYTO</name>